<comment type="caution">
    <text evidence="2">The sequence shown here is derived from an EMBL/GenBank/DDBJ whole genome shotgun (WGS) entry which is preliminary data.</text>
</comment>
<keyword evidence="3" id="KW-1185">Reference proteome</keyword>
<dbReference type="OrthoDB" id="8481948at2"/>
<name>A0A5C6UH52_9SPHN</name>
<dbReference type="EMBL" id="VOQR01000001">
    <property type="protein sequence ID" value="TXC72132.1"/>
    <property type="molecule type" value="Genomic_DNA"/>
</dbReference>
<sequence length="131" mass="14533">MKRPTWGKTPKKPRNPFAVAPAPKPPVPRRPDFERVIESAIDARCLVSLRYDDDMLARTFQPAALYHSSGDKVCVTGIQIGNPADPRSNGEPRVFEVGRMRSVEITDQPFSQPATVDRLDSRYAGGIIKSV</sequence>
<accession>A0A5C6UH52</accession>
<dbReference type="PROSITE" id="PS52050">
    <property type="entry name" value="WYL"/>
    <property type="match status" value="1"/>
</dbReference>
<feature type="compositionally biased region" description="Basic residues" evidence="1">
    <location>
        <begin position="1"/>
        <end position="14"/>
    </location>
</feature>
<protein>
    <submittedName>
        <fullName evidence="2">WYL domain-containing protein</fullName>
    </submittedName>
</protein>
<gene>
    <name evidence="2" type="ORF">FSB78_15150</name>
</gene>
<feature type="region of interest" description="Disordered" evidence="1">
    <location>
        <begin position="1"/>
        <end position="31"/>
    </location>
</feature>
<proteinExistence type="predicted"/>
<evidence type="ECO:0000313" key="2">
    <source>
        <dbReference type="EMBL" id="TXC72132.1"/>
    </source>
</evidence>
<evidence type="ECO:0000256" key="1">
    <source>
        <dbReference type="SAM" id="MobiDB-lite"/>
    </source>
</evidence>
<dbReference type="AlphaFoldDB" id="A0A5C6UH52"/>
<organism evidence="2 3">
    <name type="scientific">Sphingomonas ginsenosidivorax</name>
    <dbReference type="NCBI Taxonomy" id="862135"/>
    <lineage>
        <taxon>Bacteria</taxon>
        <taxon>Pseudomonadati</taxon>
        <taxon>Pseudomonadota</taxon>
        <taxon>Alphaproteobacteria</taxon>
        <taxon>Sphingomonadales</taxon>
        <taxon>Sphingomonadaceae</taxon>
        <taxon>Sphingomonas</taxon>
    </lineage>
</organism>
<evidence type="ECO:0000313" key="3">
    <source>
        <dbReference type="Proteomes" id="UP000321250"/>
    </source>
</evidence>
<dbReference type="RefSeq" id="WP_147083409.1">
    <property type="nucleotide sequence ID" value="NZ_VOQR01000001.1"/>
</dbReference>
<reference evidence="2 3" key="1">
    <citation type="journal article" date="2013" name="Antonie Van Leeuwenhoek">
        <title>Sphingomonas ginsenosidivorax sp. nov., with the ability to transform ginsenosides.</title>
        <authorList>
            <person name="Jin X.F."/>
            <person name="Kim J.K."/>
            <person name="Liu Q.M."/>
            <person name="Kang M.S."/>
            <person name="He D."/>
            <person name="Jin F.X."/>
            <person name="Kim S.C."/>
            <person name="Im W.T."/>
        </authorList>
    </citation>
    <scope>NUCLEOTIDE SEQUENCE [LARGE SCALE GENOMIC DNA]</scope>
    <source>
        <strain evidence="2 3">KHI67</strain>
    </source>
</reference>
<dbReference type="Proteomes" id="UP000321250">
    <property type="component" value="Unassembled WGS sequence"/>
</dbReference>